<proteinExistence type="predicted"/>
<reference evidence="1 2" key="1">
    <citation type="journal article" date="2017" name="Curr. Biol.">
        <title>Genome architecture and evolution of a unichromosomal asexual nematode.</title>
        <authorList>
            <person name="Fradin H."/>
            <person name="Zegar C."/>
            <person name="Gutwein M."/>
            <person name="Lucas J."/>
            <person name="Kovtun M."/>
            <person name="Corcoran D."/>
            <person name="Baugh L.R."/>
            <person name="Kiontke K."/>
            <person name="Gunsalus K."/>
            <person name="Fitch D.H."/>
            <person name="Piano F."/>
        </authorList>
    </citation>
    <scope>NUCLEOTIDE SEQUENCE [LARGE SCALE GENOMIC DNA]</scope>
    <source>
        <strain evidence="1">PF1309</strain>
    </source>
</reference>
<evidence type="ECO:0000313" key="2">
    <source>
        <dbReference type="Proteomes" id="UP000218231"/>
    </source>
</evidence>
<evidence type="ECO:0000313" key="1">
    <source>
        <dbReference type="EMBL" id="PAV78460.1"/>
    </source>
</evidence>
<accession>A0A2A2KX00</accession>
<dbReference type="OrthoDB" id="5950457at2759"/>
<comment type="caution">
    <text evidence="1">The sequence shown here is derived from an EMBL/GenBank/DDBJ whole genome shotgun (WGS) entry which is preliminary data.</text>
</comment>
<dbReference type="EMBL" id="LIAE01007557">
    <property type="protein sequence ID" value="PAV78460.1"/>
    <property type="molecule type" value="Genomic_DNA"/>
</dbReference>
<sequence>MYQTCQVLPQLPGSSLEQSLLHPSKCVNASVKPTTNCTRMTPDFRCDSLNQKNLYTSNFNCPTANYVAVKIIGVIDTFPIRPEVHQRKVCKDPHDQRTCHNENYTVYYKDQVVMNSFYCVKNPNITTPLPWRSGTLFGGTYRRGQVNPLTKTENCPGKFQKHLLASDAYVCV</sequence>
<gene>
    <name evidence="1" type="ORF">WR25_12035</name>
</gene>
<dbReference type="AlphaFoldDB" id="A0A2A2KX00"/>
<organism evidence="1 2">
    <name type="scientific">Diploscapter pachys</name>
    <dbReference type="NCBI Taxonomy" id="2018661"/>
    <lineage>
        <taxon>Eukaryota</taxon>
        <taxon>Metazoa</taxon>
        <taxon>Ecdysozoa</taxon>
        <taxon>Nematoda</taxon>
        <taxon>Chromadorea</taxon>
        <taxon>Rhabditida</taxon>
        <taxon>Rhabditina</taxon>
        <taxon>Rhabditomorpha</taxon>
        <taxon>Rhabditoidea</taxon>
        <taxon>Rhabditidae</taxon>
        <taxon>Diploscapter</taxon>
    </lineage>
</organism>
<protein>
    <submittedName>
        <fullName evidence="1">Uncharacterized protein</fullName>
    </submittedName>
</protein>
<keyword evidence="2" id="KW-1185">Reference proteome</keyword>
<dbReference type="Proteomes" id="UP000218231">
    <property type="component" value="Unassembled WGS sequence"/>
</dbReference>
<name>A0A2A2KX00_9BILA</name>